<dbReference type="EMBL" id="JJQO01000207">
    <property type="protein sequence ID" value="KKH63138.1"/>
    <property type="molecule type" value="Genomic_DNA"/>
</dbReference>
<evidence type="ECO:0000313" key="1">
    <source>
        <dbReference type="EMBL" id="KKH63138.1"/>
    </source>
</evidence>
<sequence length="83" mass="8832">MAKNAGKTVTLNRVIEEAMDQCINIGLTSTGRDGEKQDIVTKTEKPAIYVEEGTLIATAAETLSMGDAKIEIISVTDYTSPLG</sequence>
<dbReference type="Proteomes" id="UP000034692">
    <property type="component" value="Unassembled WGS sequence"/>
</dbReference>
<dbReference type="AlphaFoldDB" id="A0A0F8PKJ1"/>
<reference evidence="1 2" key="1">
    <citation type="journal article" date="2015" name="ISME J.">
        <title>Genomic and phenotypic differentiation among Methanosarcina mazei populations from Columbia River sediment.</title>
        <authorList>
            <person name="Youngblut N.D."/>
            <person name="Wirth J.S."/>
            <person name="Henriksen J.R."/>
            <person name="Smith M."/>
            <person name="Simon H."/>
            <person name="Metcalf W.W."/>
            <person name="Whitaker R.J."/>
        </authorList>
    </citation>
    <scope>NUCLEOTIDE SEQUENCE [LARGE SCALE GENOMIC DNA]</scope>
    <source>
        <strain evidence="1 2">1.H.A.2.7</strain>
    </source>
</reference>
<accession>A0A0F8PKJ1</accession>
<dbReference type="PATRIC" id="fig|2209.54.peg.1072"/>
<comment type="caution">
    <text evidence="1">The sequence shown here is derived from an EMBL/GenBank/DDBJ whole genome shotgun (WGS) entry which is preliminary data.</text>
</comment>
<gene>
    <name evidence="1" type="ORF">DU75_04925</name>
</gene>
<proteinExistence type="predicted"/>
<evidence type="ECO:0000313" key="2">
    <source>
        <dbReference type="Proteomes" id="UP000034692"/>
    </source>
</evidence>
<organism evidence="1 2">
    <name type="scientific">Methanosarcina mazei</name>
    <name type="common">Methanosarcina frisia</name>
    <dbReference type="NCBI Taxonomy" id="2209"/>
    <lineage>
        <taxon>Archaea</taxon>
        <taxon>Methanobacteriati</taxon>
        <taxon>Methanobacteriota</taxon>
        <taxon>Stenosarchaea group</taxon>
        <taxon>Methanomicrobia</taxon>
        <taxon>Methanosarcinales</taxon>
        <taxon>Methanosarcinaceae</taxon>
        <taxon>Methanosarcina</taxon>
    </lineage>
</organism>
<name>A0A0F8PKJ1_METMZ</name>
<protein>
    <submittedName>
        <fullName evidence="1">Uncharacterized protein</fullName>
    </submittedName>
</protein>
<feature type="non-terminal residue" evidence="1">
    <location>
        <position position="83"/>
    </location>
</feature>